<feature type="non-terminal residue" evidence="1">
    <location>
        <position position="1"/>
    </location>
</feature>
<evidence type="ECO:0000313" key="1">
    <source>
        <dbReference type="EMBL" id="KFG64859.1"/>
    </source>
</evidence>
<dbReference type="AlphaFoldDB" id="A0A086M7J1"/>
<organism evidence="1 2">
    <name type="scientific">Toxoplasma gondii RUB</name>
    <dbReference type="NCBI Taxonomy" id="935652"/>
    <lineage>
        <taxon>Eukaryota</taxon>
        <taxon>Sar</taxon>
        <taxon>Alveolata</taxon>
        <taxon>Apicomplexa</taxon>
        <taxon>Conoidasida</taxon>
        <taxon>Coccidia</taxon>
        <taxon>Eucoccidiorida</taxon>
        <taxon>Eimeriorina</taxon>
        <taxon>Sarcocystidae</taxon>
        <taxon>Toxoplasma</taxon>
    </lineage>
</organism>
<gene>
    <name evidence="1" type="ORF">TGRUB_219080B</name>
</gene>
<proteinExistence type="predicted"/>
<name>A0A086M7J1_TOXGO</name>
<comment type="caution">
    <text evidence="1">The sequence shown here is derived from an EMBL/GenBank/DDBJ whole genome shotgun (WGS) entry which is preliminary data.</text>
</comment>
<evidence type="ECO:0000313" key="2">
    <source>
        <dbReference type="Proteomes" id="UP000028834"/>
    </source>
</evidence>
<accession>A0A086M7J1</accession>
<sequence>LDQEALAVDLGMNMLTALEASGTEEEETAPSEPQLDQ</sequence>
<dbReference type="VEuPathDB" id="ToxoDB:TGRUB_219080B"/>
<dbReference type="Proteomes" id="UP000028834">
    <property type="component" value="Unassembled WGS sequence"/>
</dbReference>
<feature type="non-terminal residue" evidence="1">
    <location>
        <position position="37"/>
    </location>
</feature>
<protein>
    <submittedName>
        <fullName evidence="1">Putative edge expressed protein</fullName>
    </submittedName>
</protein>
<reference evidence="1 2" key="1">
    <citation type="submission" date="2014-05" db="EMBL/GenBank/DDBJ databases">
        <authorList>
            <person name="Sibley D."/>
            <person name="Venepally P."/>
            <person name="Karamycheva S."/>
            <person name="Hadjithomas M."/>
            <person name="Khan A."/>
            <person name="Brunk B."/>
            <person name="Roos D."/>
            <person name="Caler E."/>
            <person name="Lorenzi H."/>
        </authorList>
    </citation>
    <scope>NUCLEOTIDE SEQUENCE [LARGE SCALE GENOMIC DNA]</scope>
    <source>
        <strain evidence="1 2">RUB</strain>
    </source>
</reference>
<dbReference type="EMBL" id="AFYV02000490">
    <property type="protein sequence ID" value="KFG64859.1"/>
    <property type="molecule type" value="Genomic_DNA"/>
</dbReference>